<sequence>MVRATGSESARRRQFSSCDLCRKSRIACDAAQLQDQQLAVSEGRASRRQAPGIPDAIPARVQCTNCSKRAVPCTYEWIQSRASKGATVAVRQSDRPKIRRSDRRSVSNRSRTAAATGAVTSDPEPVEEGHHEDTLFQATGTENARISPLTPNDELSRQTEAVALHNQLWKVFTLIFEPVLTLWTGPDCSPYVVPDHMSSLTMLQLVVSLDWETCEGDTSHASARHVCPRCDRDVRLALIASVHAFSLRWLPLVTDSAIDSKQLRLLGDRLWHNAKSRVLSIFDKLSYQTVLALYLFGLTPICEAVSMDVENAHSAGEVSVDMALRHIHRLRVKRRDLRFSGTNLSVGRRDGRGSGTHVAVNEDFIHAENMMYWAGVVFDTSSAMTRGCPSILCSGVFGFEEEPIFRLMKARVQLFHESTEPWRQNGFVPTSQSTLYIVHRASTWKGYTWKIIGALREAINHGYDESVITRLQVLISQALERFDRTFKPLLTSCEHHVLFLSKDAQLCYYLLQLHYHMGLLLLCSIAVSIERLDLVPNFDTLRRESVHAIFSTISFGLRCQVALNQDGTQRNRRLSSLISLDPYPHHILASLQLSADVLLVYLERDEIAQDSFDNFCQIVFDALDELPQSLQSVQRVKKLLHEKSDIHGEHLGMIPNVRREHQVHNMDAMSETNGPGSLSSINMPDVDEAGHSCLSKTLFARPAVWLRSEDVS</sequence>
<organism evidence="4 5">
    <name type="scientific">Trichoderma parareesei</name>
    <name type="common">Filamentous fungus</name>
    <dbReference type="NCBI Taxonomy" id="858221"/>
    <lineage>
        <taxon>Eukaryota</taxon>
        <taxon>Fungi</taxon>
        <taxon>Dikarya</taxon>
        <taxon>Ascomycota</taxon>
        <taxon>Pezizomycotina</taxon>
        <taxon>Sordariomycetes</taxon>
        <taxon>Hypocreomycetidae</taxon>
        <taxon>Hypocreales</taxon>
        <taxon>Hypocreaceae</taxon>
        <taxon>Trichoderma</taxon>
    </lineage>
</organism>
<dbReference type="SUPFAM" id="SSF57701">
    <property type="entry name" value="Zn2/Cys6 DNA-binding domain"/>
    <property type="match status" value="1"/>
</dbReference>
<gene>
    <name evidence="4" type="ORF">A9Z42_0030080</name>
</gene>
<accession>A0A2H2ZKG2</accession>
<comment type="caution">
    <text evidence="4">The sequence shown here is derived from an EMBL/GenBank/DDBJ whole genome shotgun (WGS) entry which is preliminary data.</text>
</comment>
<feature type="domain" description="Zn(2)-C6 fungal-type" evidence="3">
    <location>
        <begin position="12"/>
        <end position="84"/>
    </location>
</feature>
<dbReference type="GO" id="GO:0000981">
    <property type="term" value="F:DNA-binding transcription factor activity, RNA polymerase II-specific"/>
    <property type="evidence" value="ECO:0007669"/>
    <property type="project" value="InterPro"/>
</dbReference>
<proteinExistence type="predicted"/>
<dbReference type="OrthoDB" id="5958943at2759"/>
<dbReference type="AlphaFoldDB" id="A0A2H2ZKG2"/>
<evidence type="ECO:0000256" key="1">
    <source>
        <dbReference type="ARBA" id="ARBA00023242"/>
    </source>
</evidence>
<dbReference type="EMBL" id="LFMI01000342">
    <property type="protein sequence ID" value="OTA02616.1"/>
    <property type="molecule type" value="Genomic_DNA"/>
</dbReference>
<evidence type="ECO:0000313" key="4">
    <source>
        <dbReference type="EMBL" id="OTA02616.1"/>
    </source>
</evidence>
<dbReference type="Gene3D" id="4.10.240.10">
    <property type="entry name" value="Zn(2)-C6 fungal-type DNA-binding domain"/>
    <property type="match status" value="1"/>
</dbReference>
<evidence type="ECO:0000256" key="2">
    <source>
        <dbReference type="SAM" id="MobiDB-lite"/>
    </source>
</evidence>
<dbReference type="InterPro" id="IPR036864">
    <property type="entry name" value="Zn2-C6_fun-type_DNA-bd_sf"/>
</dbReference>
<keyword evidence="1" id="KW-0539">Nucleus</keyword>
<feature type="region of interest" description="Disordered" evidence="2">
    <location>
        <begin position="86"/>
        <end position="131"/>
    </location>
</feature>
<dbReference type="SMART" id="SM00066">
    <property type="entry name" value="GAL4"/>
    <property type="match status" value="1"/>
</dbReference>
<protein>
    <submittedName>
        <fullName evidence="4">Zn2Cys6 transcriptional regulator</fullName>
    </submittedName>
</protein>
<dbReference type="GO" id="GO:0008270">
    <property type="term" value="F:zinc ion binding"/>
    <property type="evidence" value="ECO:0007669"/>
    <property type="project" value="InterPro"/>
</dbReference>
<evidence type="ECO:0000259" key="3">
    <source>
        <dbReference type="SMART" id="SM00066"/>
    </source>
</evidence>
<dbReference type="InterPro" id="IPR001138">
    <property type="entry name" value="Zn2Cys6_DnaBD"/>
</dbReference>
<evidence type="ECO:0000313" key="5">
    <source>
        <dbReference type="Proteomes" id="UP000219286"/>
    </source>
</evidence>
<reference evidence="4 5" key="1">
    <citation type="journal article" date="2015" name="Genome Announc.">
        <title>Genome sequence and annotation of Trichoderma parareesei, the ancestor of the cellulase producer Trichoderma reesei.</title>
        <authorList>
            <person name="Yang D."/>
            <person name="Pomraning K."/>
            <person name="Kopchinskiy A."/>
            <person name="Karimi Aghcheh R."/>
            <person name="Atanasova L."/>
            <person name="Chenthamara K."/>
            <person name="Baker S.E."/>
            <person name="Zhang R."/>
            <person name="Shen Q."/>
            <person name="Freitag M."/>
            <person name="Kubicek C.P."/>
            <person name="Druzhinina I.S."/>
        </authorList>
    </citation>
    <scope>NUCLEOTIDE SEQUENCE [LARGE SCALE GENOMIC DNA]</scope>
    <source>
        <strain evidence="4 5">CBS 125925</strain>
    </source>
</reference>
<name>A0A2H2ZKG2_TRIPA</name>
<dbReference type="Proteomes" id="UP000219286">
    <property type="component" value="Unassembled WGS sequence"/>
</dbReference>
<keyword evidence="5" id="KW-1185">Reference proteome</keyword>